<evidence type="ECO:0000259" key="3">
    <source>
        <dbReference type="Pfam" id="PF07282"/>
    </source>
</evidence>
<name>A0A1M5E012_9THEO</name>
<gene>
    <name evidence="4" type="ORF">SAMN02746089_02452</name>
</gene>
<dbReference type="Proteomes" id="UP000184088">
    <property type="component" value="Unassembled WGS sequence"/>
</dbReference>
<proteinExistence type="predicted"/>
<keyword evidence="2" id="KW-0175">Coiled coil</keyword>
<dbReference type="InterPro" id="IPR010095">
    <property type="entry name" value="Cas12f1-like_TNB"/>
</dbReference>
<dbReference type="NCBIfam" id="NF040570">
    <property type="entry name" value="guided_TnpB"/>
    <property type="match status" value="1"/>
</dbReference>
<dbReference type="GO" id="GO:0003677">
    <property type="term" value="F:DNA binding"/>
    <property type="evidence" value="ECO:0007669"/>
    <property type="project" value="UniProtKB-KW"/>
</dbReference>
<dbReference type="AlphaFoldDB" id="A0A1M5E012"/>
<feature type="domain" description="Cas12f1-like TNB" evidence="3">
    <location>
        <begin position="357"/>
        <end position="419"/>
    </location>
</feature>
<evidence type="ECO:0000256" key="1">
    <source>
        <dbReference type="ARBA" id="ARBA00023125"/>
    </source>
</evidence>
<keyword evidence="1" id="KW-0238">DNA-binding</keyword>
<dbReference type="Pfam" id="PF07282">
    <property type="entry name" value="Cas12f1-like_TNB"/>
    <property type="match status" value="1"/>
</dbReference>
<protein>
    <submittedName>
        <fullName evidence="4">Transposase, IS605 OrfB family, central region</fullName>
    </submittedName>
</protein>
<dbReference type="NCBIfam" id="TIGR01766">
    <property type="entry name" value="IS200/IS605 family accessory protein TnpB-like domain"/>
    <property type="match status" value="1"/>
</dbReference>
<evidence type="ECO:0000313" key="5">
    <source>
        <dbReference type="Proteomes" id="UP000184088"/>
    </source>
</evidence>
<evidence type="ECO:0000256" key="2">
    <source>
        <dbReference type="SAM" id="Coils"/>
    </source>
</evidence>
<organism evidence="4 5">
    <name type="scientific">Caldanaerobius fijiensis DSM 17918</name>
    <dbReference type="NCBI Taxonomy" id="1121256"/>
    <lineage>
        <taxon>Bacteria</taxon>
        <taxon>Bacillati</taxon>
        <taxon>Bacillota</taxon>
        <taxon>Clostridia</taxon>
        <taxon>Thermoanaerobacterales</taxon>
        <taxon>Thermoanaerobacteraceae</taxon>
        <taxon>Caldanaerobius</taxon>
    </lineage>
</organism>
<reference evidence="4 5" key="1">
    <citation type="submission" date="2016-11" db="EMBL/GenBank/DDBJ databases">
        <authorList>
            <person name="Jaros S."/>
            <person name="Januszkiewicz K."/>
            <person name="Wedrychowicz H."/>
        </authorList>
    </citation>
    <scope>NUCLEOTIDE SEQUENCE [LARGE SCALE GENOMIC DNA]</scope>
    <source>
        <strain evidence="4 5">DSM 17918</strain>
    </source>
</reference>
<dbReference type="EMBL" id="FQVH01000040">
    <property type="protein sequence ID" value="SHF72549.1"/>
    <property type="molecule type" value="Genomic_DNA"/>
</dbReference>
<evidence type="ECO:0000313" key="4">
    <source>
        <dbReference type="EMBL" id="SHF72549.1"/>
    </source>
</evidence>
<keyword evidence="5" id="KW-1185">Reference proteome</keyword>
<accession>A0A1M5E012</accession>
<dbReference type="STRING" id="1121256.SAMN02746089_02452"/>
<feature type="coiled-coil region" evidence="2">
    <location>
        <begin position="117"/>
        <end position="144"/>
    </location>
</feature>
<sequence>MKYSVFVCYNCTRRKICKAGVGMKCIKTVKFKIKITDKSFGDTIFIYNKALSYIINVVNNEWDFISTLSTAKEQLNYTEKLIHNTKKNEAKYDFDSKFYKFPSYLRRAATAEALGAVKSYRSNLENYFEKKAQYEAKGKILREKLPVLGITRYSFPVLYKDNMFERTGNNTAKIKVYKNNDWVWHDIEFKTKDLEHRDMTNFKEMNPALVKSGGKYYLHFTYEKEVKLKETPLKDRTIISVDMGLTNSAVCSAMKYDGTVIGRLFINQPIGKDRLLHKINKLAKAQRISGVGRKPNLWRKINNINSQIINDTAHKIIEFALRHNADVIVFEYLGKLKSKENYARKMRIKLQYWAKRKIQDKVCDMAHSYGIHVSWVNPKNTSALAFDRTGKVTRNGKKDICEFTTGKKYHADLNASYNIGARYFIREILNPLSERERLRVSGKSS</sequence>